<dbReference type="NCBIfam" id="TIGR01923">
    <property type="entry name" value="menE"/>
    <property type="match status" value="1"/>
</dbReference>
<keyword evidence="4 5" id="KW-0067">ATP-binding</keyword>
<dbReference type="Proteomes" id="UP001500866">
    <property type="component" value="Unassembled WGS sequence"/>
</dbReference>
<comment type="catalytic activity">
    <reaction evidence="5">
        <text>2-succinylbenzoate + ATP + CoA = 2-succinylbenzoyl-CoA + AMP + diphosphate</text>
        <dbReference type="Rhea" id="RHEA:17009"/>
        <dbReference type="ChEBI" id="CHEBI:18325"/>
        <dbReference type="ChEBI" id="CHEBI:30616"/>
        <dbReference type="ChEBI" id="CHEBI:33019"/>
        <dbReference type="ChEBI" id="CHEBI:57287"/>
        <dbReference type="ChEBI" id="CHEBI:57364"/>
        <dbReference type="ChEBI" id="CHEBI:456215"/>
        <dbReference type="EC" id="6.2.1.26"/>
    </reaction>
</comment>
<dbReference type="InterPro" id="IPR025110">
    <property type="entry name" value="AMP-bd_C"/>
</dbReference>
<reference evidence="8 9" key="1">
    <citation type="journal article" date="2019" name="Int. J. Syst. Evol. Microbiol.">
        <title>The Global Catalogue of Microorganisms (GCM) 10K type strain sequencing project: providing services to taxonomists for standard genome sequencing and annotation.</title>
        <authorList>
            <consortium name="The Broad Institute Genomics Platform"/>
            <consortium name="The Broad Institute Genome Sequencing Center for Infectious Disease"/>
            <person name="Wu L."/>
            <person name="Ma J."/>
        </authorList>
    </citation>
    <scope>NUCLEOTIDE SEQUENCE [LARGE SCALE GENOMIC DNA]</scope>
    <source>
        <strain evidence="8 9">JCM 15395</strain>
    </source>
</reference>
<accession>A0ABN1FD50</accession>
<gene>
    <name evidence="5" type="primary">menE</name>
    <name evidence="8" type="ORF">GCM10009001_00170</name>
</gene>
<keyword evidence="2 5" id="KW-0436">Ligase</keyword>
<evidence type="ECO:0000313" key="9">
    <source>
        <dbReference type="Proteomes" id="UP001500866"/>
    </source>
</evidence>
<dbReference type="SUPFAM" id="SSF56801">
    <property type="entry name" value="Acetyl-CoA synthetase-like"/>
    <property type="match status" value="1"/>
</dbReference>
<dbReference type="Gene3D" id="3.30.300.30">
    <property type="match status" value="1"/>
</dbReference>
<dbReference type="EMBL" id="BAAADS010000001">
    <property type="protein sequence ID" value="GAA0588310.1"/>
    <property type="molecule type" value="Genomic_DNA"/>
</dbReference>
<comment type="pathway">
    <text evidence="5">Quinol/quinone metabolism; menaquinone biosynthesis.</text>
</comment>
<dbReference type="HAMAP" id="MF_00731">
    <property type="entry name" value="MenE"/>
    <property type="match status" value="1"/>
</dbReference>
<feature type="domain" description="AMP-binding enzyme C-terminal" evidence="7">
    <location>
        <begin position="392"/>
        <end position="465"/>
    </location>
</feature>
<feature type="domain" description="AMP-dependent synthetase/ligase" evidence="6">
    <location>
        <begin position="10"/>
        <end position="342"/>
    </location>
</feature>
<dbReference type="InterPro" id="IPR020845">
    <property type="entry name" value="AMP-binding_CS"/>
</dbReference>
<comment type="function">
    <text evidence="5">Converts 2-succinylbenzoate (OSB) to 2-succinylbenzoyl-CoA (OSB-CoA).</text>
</comment>
<keyword evidence="1 5" id="KW-0474">Menaquinone biosynthesis</keyword>
<comment type="similarity">
    <text evidence="5">Belongs to the ATP-dependent AMP-binding enzyme family. MenE subfamily.</text>
</comment>
<evidence type="ECO:0000256" key="3">
    <source>
        <dbReference type="ARBA" id="ARBA00022741"/>
    </source>
</evidence>
<dbReference type="PANTHER" id="PTHR43767:SF1">
    <property type="entry name" value="NONRIBOSOMAL PEPTIDE SYNTHASE PES1 (EUROFUNG)-RELATED"/>
    <property type="match status" value="1"/>
</dbReference>
<protein>
    <recommendedName>
        <fullName evidence="5">2-succinylbenzoate--CoA ligase</fullName>
        <ecNumber evidence="5">6.2.1.26</ecNumber>
    </recommendedName>
    <alternativeName>
        <fullName evidence="5">o-succinylbenzoyl-CoA synthetase</fullName>
        <shortName evidence="5">OSB-CoA synthetase</shortName>
    </alternativeName>
</protein>
<dbReference type="GO" id="GO:0016874">
    <property type="term" value="F:ligase activity"/>
    <property type="evidence" value="ECO:0007669"/>
    <property type="project" value="UniProtKB-KW"/>
</dbReference>
<comment type="pathway">
    <text evidence="5">Quinol/quinone metabolism; 1,4-dihydroxy-2-naphthoate biosynthesis; 1,4-dihydroxy-2-naphthoate from chorismate: step 5/7.</text>
</comment>
<evidence type="ECO:0000259" key="7">
    <source>
        <dbReference type="Pfam" id="PF13193"/>
    </source>
</evidence>
<evidence type="ECO:0000256" key="4">
    <source>
        <dbReference type="ARBA" id="ARBA00022840"/>
    </source>
</evidence>
<dbReference type="PROSITE" id="PS00455">
    <property type="entry name" value="AMP_BINDING"/>
    <property type="match status" value="1"/>
</dbReference>
<proteinExistence type="inferred from homology"/>
<evidence type="ECO:0000313" key="8">
    <source>
        <dbReference type="EMBL" id="GAA0588310.1"/>
    </source>
</evidence>
<keyword evidence="9" id="KW-1185">Reference proteome</keyword>
<dbReference type="Pfam" id="PF13193">
    <property type="entry name" value="AMP-binding_C"/>
    <property type="match status" value="1"/>
</dbReference>
<dbReference type="InterPro" id="IPR050237">
    <property type="entry name" value="ATP-dep_AMP-bd_enzyme"/>
</dbReference>
<name>A0ABN1FD50_9BACI</name>
<evidence type="ECO:0000256" key="1">
    <source>
        <dbReference type="ARBA" id="ARBA00022428"/>
    </source>
</evidence>
<dbReference type="Pfam" id="PF00501">
    <property type="entry name" value="AMP-binding"/>
    <property type="match status" value="1"/>
</dbReference>
<keyword evidence="3 5" id="KW-0547">Nucleotide-binding</keyword>
<dbReference type="InterPro" id="IPR010192">
    <property type="entry name" value="MenE"/>
</dbReference>
<dbReference type="EC" id="6.2.1.26" evidence="5"/>
<comment type="caution">
    <text evidence="8">The sequence shown here is derived from an EMBL/GenBank/DDBJ whole genome shotgun (WGS) entry which is preliminary data.</text>
</comment>
<dbReference type="InterPro" id="IPR042099">
    <property type="entry name" value="ANL_N_sf"/>
</dbReference>
<dbReference type="RefSeq" id="WP_343809159.1">
    <property type="nucleotide sequence ID" value="NZ_BAAADS010000001.1"/>
</dbReference>
<evidence type="ECO:0000256" key="2">
    <source>
        <dbReference type="ARBA" id="ARBA00022598"/>
    </source>
</evidence>
<evidence type="ECO:0000256" key="5">
    <source>
        <dbReference type="HAMAP-Rule" id="MF_00731"/>
    </source>
</evidence>
<dbReference type="NCBIfam" id="NF002966">
    <property type="entry name" value="PRK03640.1"/>
    <property type="match status" value="1"/>
</dbReference>
<organism evidence="8 9">
    <name type="scientific">Virgibacillus siamensis</name>
    <dbReference type="NCBI Taxonomy" id="480071"/>
    <lineage>
        <taxon>Bacteria</taxon>
        <taxon>Bacillati</taxon>
        <taxon>Bacillota</taxon>
        <taxon>Bacilli</taxon>
        <taxon>Bacillales</taxon>
        <taxon>Bacillaceae</taxon>
        <taxon>Virgibacillus</taxon>
    </lineage>
</organism>
<dbReference type="InterPro" id="IPR000873">
    <property type="entry name" value="AMP-dep_synth/lig_dom"/>
</dbReference>
<dbReference type="InterPro" id="IPR045851">
    <property type="entry name" value="AMP-bd_C_sf"/>
</dbReference>
<evidence type="ECO:0000259" key="6">
    <source>
        <dbReference type="Pfam" id="PF00501"/>
    </source>
</evidence>
<dbReference type="PANTHER" id="PTHR43767">
    <property type="entry name" value="LONG-CHAIN-FATTY-ACID--COA LIGASE"/>
    <property type="match status" value="1"/>
</dbReference>
<dbReference type="Gene3D" id="3.40.50.12780">
    <property type="entry name" value="N-terminal domain of ligase-like"/>
    <property type="match status" value="1"/>
</dbReference>
<sequence>MSESIPHWLTKQADLAPGKMAIEHEDGLAISFRELKESSQHFAKKLAQLGITTGSRVGVLSANHSDMVIAVHALSYLGAVAVMLNTRLTDNELNYQIHDADVAFVLVQEHGPQLDASVYTFSEIKKLEEKDVFLQTELNLDDVFTIIYTSGTTGFPKGVMHTYGNHWWSAVSSMLNFGLDKDDKWLAVLPIFHVGGLSIFLRSVIYGIPAYLLEKFDANKVNEAILTKDITIASAVPVMLKKLTDALGSQTYPDKFRSVLLGGGPASRSLLEKARTHKIPVFQSFGMTETSSQIVTLSPDHALDKPGSSGKPLFPAQLKIDPSENGIGEILVKGPMVTKGYFNNKSATERTFVDGWLATGDLGYTDDDGFLYVVDRRKDLIISGGENIYPSEIETVLSRLNVIREAAVVGVKSDEWGQVPVAFVVKNGETTAEEIMEFMKNHLAKYKLPKEIHFIDKLPRNASNKIVRAKLLDLLAE</sequence>